<dbReference type="InterPro" id="IPR006694">
    <property type="entry name" value="Fatty_acid_hydroxylase"/>
</dbReference>
<evidence type="ECO:0000256" key="4">
    <source>
        <dbReference type="ARBA" id="ARBA00023136"/>
    </source>
</evidence>
<dbReference type="AlphaFoldDB" id="A0A166MRB6"/>
<evidence type="ECO:0000313" key="8">
    <source>
        <dbReference type="EMBL" id="KZP24235.1"/>
    </source>
</evidence>
<feature type="transmembrane region" description="Helical" evidence="6">
    <location>
        <begin position="34"/>
        <end position="54"/>
    </location>
</feature>
<protein>
    <recommendedName>
        <fullName evidence="7">Fatty acid hydroxylase domain-containing protein</fullName>
    </recommendedName>
</protein>
<dbReference type="GO" id="GO:0008610">
    <property type="term" value="P:lipid biosynthetic process"/>
    <property type="evidence" value="ECO:0007669"/>
    <property type="project" value="InterPro"/>
</dbReference>
<dbReference type="GO" id="GO:0005506">
    <property type="term" value="F:iron ion binding"/>
    <property type="evidence" value="ECO:0007669"/>
    <property type="project" value="InterPro"/>
</dbReference>
<evidence type="ECO:0000259" key="7">
    <source>
        <dbReference type="Pfam" id="PF04116"/>
    </source>
</evidence>
<dbReference type="GO" id="GO:0016020">
    <property type="term" value="C:membrane"/>
    <property type="evidence" value="ECO:0007669"/>
    <property type="project" value="UniProtKB-SubCell"/>
</dbReference>
<organism evidence="8">
    <name type="scientific">Athelia psychrophila</name>
    <dbReference type="NCBI Taxonomy" id="1759441"/>
    <lineage>
        <taxon>Eukaryota</taxon>
        <taxon>Fungi</taxon>
        <taxon>Dikarya</taxon>
        <taxon>Basidiomycota</taxon>
        <taxon>Agaricomycotina</taxon>
        <taxon>Agaricomycetes</taxon>
        <taxon>Agaricomycetidae</taxon>
        <taxon>Atheliales</taxon>
        <taxon>Atheliaceae</taxon>
        <taxon>Athelia</taxon>
    </lineage>
</organism>
<evidence type="ECO:0000256" key="5">
    <source>
        <dbReference type="SAM" id="Coils"/>
    </source>
</evidence>
<feature type="domain" description="Fatty acid hydroxylase" evidence="7">
    <location>
        <begin position="139"/>
        <end position="276"/>
    </location>
</feature>
<dbReference type="EMBL" id="KV417527">
    <property type="protein sequence ID" value="KZP24235.1"/>
    <property type="molecule type" value="Genomic_DNA"/>
</dbReference>
<evidence type="ECO:0000256" key="2">
    <source>
        <dbReference type="ARBA" id="ARBA00022692"/>
    </source>
</evidence>
<sequence length="338" mass="39307">MSHNITAAVTRYAPELYFANIDLNSLGWMEKQWATWYILIGNPIIATGLMSFLLHEIVYFGRSIPWIIIDSIPYFRQWKLQPGKVPTPQEQWECTKQVLFSHFTIELPAIWLFHPMAESFGMSTYQVPLPSWQTFVPQVALFFVFEDMFHYFAHQALHTGILYKHIHKIHHKYSAPFGLAAEYAHPAEVAILGTGTILGPLLYCYFTQDFHIFTMYMWIVLRLFQAIDSHSGYDFPWSLQHIIPFWSGAEHHDFHHMAFTNNFSTSFRWWDHMLGTDDKYRVYRKKLDAAKAAMKGATKEDKEAMEQKMMAEVEAEGIRAAAEAEGSAPKRTKQVKVQ</sequence>
<reference evidence="8" key="1">
    <citation type="journal article" date="2016" name="Mol. Biol. Evol.">
        <title>Comparative Genomics of Early-Diverging Mushroom-Forming Fungi Provides Insights into the Origins of Lignocellulose Decay Capabilities.</title>
        <authorList>
            <person name="Nagy L.G."/>
            <person name="Riley R."/>
            <person name="Tritt A."/>
            <person name="Adam C."/>
            <person name="Daum C."/>
            <person name="Floudas D."/>
            <person name="Sun H."/>
            <person name="Yadav J.S."/>
            <person name="Pangilinan J."/>
            <person name="Larsson K.H."/>
            <person name="Matsuura K."/>
            <person name="Barry K."/>
            <person name="Labutti K."/>
            <person name="Kuo R."/>
            <person name="Ohm R.A."/>
            <person name="Bhattacharya S.S."/>
            <person name="Shirouzu T."/>
            <person name="Yoshinaga Y."/>
            <person name="Martin F.M."/>
            <person name="Grigoriev I.V."/>
            <person name="Hibbett D.S."/>
        </authorList>
    </citation>
    <scope>NUCLEOTIDE SEQUENCE [LARGE SCALE GENOMIC DNA]</scope>
    <source>
        <strain evidence="8">CBS 109695</strain>
    </source>
</reference>
<dbReference type="STRING" id="436010.A0A166MRB6"/>
<dbReference type="OrthoDB" id="1658724at2759"/>
<evidence type="ECO:0000256" key="1">
    <source>
        <dbReference type="ARBA" id="ARBA00004370"/>
    </source>
</evidence>
<dbReference type="PANTHER" id="PTHR11863">
    <property type="entry name" value="STEROL DESATURASE"/>
    <property type="match status" value="1"/>
</dbReference>
<keyword evidence="3 6" id="KW-1133">Transmembrane helix</keyword>
<dbReference type="InterPro" id="IPR050307">
    <property type="entry name" value="Sterol_Desaturase_Related"/>
</dbReference>
<evidence type="ECO:0000256" key="3">
    <source>
        <dbReference type="ARBA" id="ARBA00022989"/>
    </source>
</evidence>
<dbReference type="GO" id="GO:0016491">
    <property type="term" value="F:oxidoreductase activity"/>
    <property type="evidence" value="ECO:0007669"/>
    <property type="project" value="InterPro"/>
</dbReference>
<name>A0A166MRB6_9AGAM</name>
<keyword evidence="5" id="KW-0175">Coiled coil</keyword>
<accession>A0A166MRB6</accession>
<proteinExistence type="predicted"/>
<gene>
    <name evidence="8" type="ORF">FIBSPDRAFT_918867</name>
</gene>
<keyword evidence="2 6" id="KW-0812">Transmembrane</keyword>
<comment type="subcellular location">
    <subcellularLocation>
        <location evidence="1">Membrane</location>
    </subcellularLocation>
</comment>
<evidence type="ECO:0000256" key="6">
    <source>
        <dbReference type="SAM" id="Phobius"/>
    </source>
</evidence>
<feature type="coiled-coil region" evidence="5">
    <location>
        <begin position="280"/>
        <end position="307"/>
    </location>
</feature>
<dbReference type="Pfam" id="PF04116">
    <property type="entry name" value="FA_hydroxylase"/>
    <property type="match status" value="1"/>
</dbReference>
<keyword evidence="4 6" id="KW-0472">Membrane</keyword>